<proteinExistence type="predicted"/>
<dbReference type="RefSeq" id="WP_017888414.1">
    <property type="nucleotide sequence ID" value="NZ_JAHEWX010000030.1"/>
</dbReference>
<comment type="caution">
    <text evidence="2">The sequence shown here is derived from an EMBL/GenBank/DDBJ whole genome shotgun (WGS) entry which is preliminary data.</text>
</comment>
<dbReference type="Proteomes" id="UP000709437">
    <property type="component" value="Unassembled WGS sequence"/>
</dbReference>
<keyword evidence="1" id="KW-0812">Transmembrane</keyword>
<organism evidence="2 3">
    <name type="scientific">Curtobacterium flaccumfaciens pv. flaccumfaciens</name>
    <dbReference type="NCBI Taxonomy" id="138532"/>
    <lineage>
        <taxon>Bacteria</taxon>
        <taxon>Bacillati</taxon>
        <taxon>Actinomycetota</taxon>
        <taxon>Actinomycetes</taxon>
        <taxon>Micrococcales</taxon>
        <taxon>Microbacteriaceae</taxon>
        <taxon>Curtobacterium</taxon>
    </lineage>
</organism>
<protein>
    <submittedName>
        <fullName evidence="2">Chemotaxis protein CheY</fullName>
    </submittedName>
</protein>
<feature type="transmembrane region" description="Helical" evidence="1">
    <location>
        <begin position="95"/>
        <end position="115"/>
    </location>
</feature>
<feature type="transmembrane region" description="Helical" evidence="1">
    <location>
        <begin position="35"/>
        <end position="55"/>
    </location>
</feature>
<evidence type="ECO:0000256" key="1">
    <source>
        <dbReference type="SAM" id="Phobius"/>
    </source>
</evidence>
<gene>
    <name evidence="2" type="ORF">KK103_16715</name>
</gene>
<feature type="transmembrane region" description="Helical" evidence="1">
    <location>
        <begin position="121"/>
        <end position="139"/>
    </location>
</feature>
<name>A0A9Q2W4R3_9MICO</name>
<keyword evidence="1" id="KW-1133">Transmembrane helix</keyword>
<keyword evidence="1" id="KW-0472">Membrane</keyword>
<feature type="transmembrane region" description="Helical" evidence="1">
    <location>
        <begin position="61"/>
        <end position="83"/>
    </location>
</feature>
<dbReference type="EMBL" id="JAHEWX010000030">
    <property type="protein sequence ID" value="MBT1543407.1"/>
    <property type="molecule type" value="Genomic_DNA"/>
</dbReference>
<evidence type="ECO:0000313" key="2">
    <source>
        <dbReference type="EMBL" id="MBT1543407.1"/>
    </source>
</evidence>
<evidence type="ECO:0000313" key="3">
    <source>
        <dbReference type="Proteomes" id="UP000709437"/>
    </source>
</evidence>
<accession>A0A9Q2W4R3</accession>
<dbReference type="AlphaFoldDB" id="A0A9Q2W4R3"/>
<sequence>MDHTTARPGPAEAARLLDQADRIGRRAHDAVRWPYVTFITALGVATSLGTLGMGLTTGDAFAAVYVGTLVALFALVVFFMVSIRGRSAFARSRRWTVYIASWAVTYLAAIAVVGWVHGSVLWSGITSGLVLLVALVCAAREARS</sequence>
<reference evidence="2" key="1">
    <citation type="submission" date="2021-05" db="EMBL/GenBank/DDBJ databases">
        <title>Whole genome sequence of Curtobacterium flaccumfaciens pv. flaccumfaciens strain CFBP 3417.</title>
        <authorList>
            <person name="Osdaghi E."/>
            <person name="Taghouti G."/>
            <person name="Portier P."/>
            <person name="Fazliarab A."/>
            <person name="Taghavi S.M."/>
            <person name="Briand M."/>
            <person name="Le-Saux M."/>
            <person name="Jacques M.-A."/>
        </authorList>
    </citation>
    <scope>NUCLEOTIDE SEQUENCE</scope>
    <source>
        <strain evidence="2">CFBP 3417</strain>
    </source>
</reference>